<dbReference type="GO" id="GO:0016787">
    <property type="term" value="F:hydrolase activity"/>
    <property type="evidence" value="ECO:0007669"/>
    <property type="project" value="UniProtKB-KW"/>
</dbReference>
<dbReference type="PROSITE" id="PS50089">
    <property type="entry name" value="ZF_RING_2"/>
    <property type="match status" value="1"/>
</dbReference>
<evidence type="ECO:0000256" key="3">
    <source>
        <dbReference type="ARBA" id="ARBA00022741"/>
    </source>
</evidence>
<keyword evidence="4 9" id="KW-0863">Zinc-finger</keyword>
<keyword evidence="8" id="KW-0067">ATP-binding</keyword>
<dbReference type="Pfam" id="PF00271">
    <property type="entry name" value="Helicase_C"/>
    <property type="match status" value="1"/>
</dbReference>
<protein>
    <submittedName>
        <fullName evidence="14">Uncharacterized protein</fullName>
    </submittedName>
</protein>
<dbReference type="PROSITE" id="PS51192">
    <property type="entry name" value="HELICASE_ATP_BIND_1"/>
    <property type="match status" value="1"/>
</dbReference>
<dbReference type="SUPFAM" id="SSF52540">
    <property type="entry name" value="P-loop containing nucleoside triphosphate hydrolases"/>
    <property type="match status" value="2"/>
</dbReference>
<dbReference type="Gene3D" id="3.40.50.300">
    <property type="entry name" value="P-loop containing nucleotide triphosphate hydrolases"/>
    <property type="match status" value="1"/>
</dbReference>
<evidence type="ECO:0000256" key="7">
    <source>
        <dbReference type="ARBA" id="ARBA00022833"/>
    </source>
</evidence>
<evidence type="ECO:0000256" key="5">
    <source>
        <dbReference type="ARBA" id="ARBA00022801"/>
    </source>
</evidence>
<evidence type="ECO:0000313" key="15">
    <source>
        <dbReference type="Proteomes" id="UP000016924"/>
    </source>
</evidence>
<dbReference type="eggNOG" id="KOG1002">
    <property type="taxonomic scope" value="Eukaryota"/>
</dbReference>
<organism evidence="14 15">
    <name type="scientific">Coniosporium apollinis (strain CBS 100218)</name>
    <name type="common">Rock-inhabiting black yeast</name>
    <dbReference type="NCBI Taxonomy" id="1168221"/>
    <lineage>
        <taxon>Eukaryota</taxon>
        <taxon>Fungi</taxon>
        <taxon>Dikarya</taxon>
        <taxon>Ascomycota</taxon>
        <taxon>Pezizomycotina</taxon>
        <taxon>Dothideomycetes</taxon>
        <taxon>Dothideomycetes incertae sedis</taxon>
        <taxon>Coniosporium</taxon>
    </lineage>
</organism>
<comment type="similarity">
    <text evidence="1">Belongs to the SNF2/RAD54 helicase family.</text>
</comment>
<dbReference type="CDD" id="cd18793">
    <property type="entry name" value="SF2_C_SNF"/>
    <property type="match status" value="1"/>
</dbReference>
<dbReference type="EMBL" id="JH767554">
    <property type="protein sequence ID" value="EON60978.1"/>
    <property type="molecule type" value="Genomic_DNA"/>
</dbReference>
<evidence type="ECO:0000259" key="13">
    <source>
        <dbReference type="PROSITE" id="PS51194"/>
    </source>
</evidence>
<feature type="compositionally biased region" description="Acidic residues" evidence="10">
    <location>
        <begin position="101"/>
        <end position="117"/>
    </location>
</feature>
<feature type="region of interest" description="Disordered" evidence="10">
    <location>
        <begin position="888"/>
        <end position="935"/>
    </location>
</feature>
<dbReference type="GO" id="GO:0005634">
    <property type="term" value="C:nucleus"/>
    <property type="evidence" value="ECO:0007669"/>
    <property type="project" value="TreeGrafter"/>
</dbReference>
<evidence type="ECO:0000256" key="1">
    <source>
        <dbReference type="ARBA" id="ARBA00007025"/>
    </source>
</evidence>
<dbReference type="PANTHER" id="PTHR45626:SF17">
    <property type="entry name" value="HELICASE-LIKE TRANSCRIPTION FACTOR"/>
    <property type="match status" value="1"/>
</dbReference>
<dbReference type="PROSITE" id="PS51194">
    <property type="entry name" value="HELICASE_CTER"/>
    <property type="match status" value="1"/>
</dbReference>
<feature type="compositionally biased region" description="Low complexity" evidence="10">
    <location>
        <begin position="905"/>
        <end position="925"/>
    </location>
</feature>
<dbReference type="OMA" id="LRMFVSH"/>
<keyword evidence="3" id="KW-0547">Nucleotide-binding</keyword>
<dbReference type="InterPro" id="IPR001841">
    <property type="entry name" value="Znf_RING"/>
</dbReference>
<dbReference type="InterPro" id="IPR017907">
    <property type="entry name" value="Znf_RING_CS"/>
</dbReference>
<evidence type="ECO:0000256" key="4">
    <source>
        <dbReference type="ARBA" id="ARBA00022771"/>
    </source>
</evidence>
<dbReference type="RefSeq" id="XP_007776295.1">
    <property type="nucleotide sequence ID" value="XM_007778105.1"/>
</dbReference>
<dbReference type="Gene3D" id="3.40.50.10810">
    <property type="entry name" value="Tandem AAA-ATPase domain"/>
    <property type="match status" value="1"/>
</dbReference>
<dbReference type="PROSITE" id="PS00518">
    <property type="entry name" value="ZF_RING_1"/>
    <property type="match status" value="1"/>
</dbReference>
<dbReference type="OrthoDB" id="448448at2759"/>
<dbReference type="eggNOG" id="KOG1001">
    <property type="taxonomic scope" value="Eukaryota"/>
</dbReference>
<dbReference type="InterPro" id="IPR001650">
    <property type="entry name" value="Helicase_C-like"/>
</dbReference>
<keyword evidence="6" id="KW-0347">Helicase</keyword>
<feature type="domain" description="RING-type" evidence="11">
    <location>
        <begin position="967"/>
        <end position="1011"/>
    </location>
</feature>
<feature type="compositionally biased region" description="Basic and acidic residues" evidence="10">
    <location>
        <begin position="401"/>
        <end position="421"/>
    </location>
</feature>
<evidence type="ECO:0000256" key="9">
    <source>
        <dbReference type="PROSITE-ProRule" id="PRU00175"/>
    </source>
</evidence>
<evidence type="ECO:0000256" key="6">
    <source>
        <dbReference type="ARBA" id="ARBA00022806"/>
    </source>
</evidence>
<dbReference type="Proteomes" id="UP000016924">
    <property type="component" value="Unassembled WGS sequence"/>
</dbReference>
<dbReference type="SUPFAM" id="SSF57850">
    <property type="entry name" value="RING/U-box"/>
    <property type="match status" value="1"/>
</dbReference>
<dbReference type="CDD" id="cd18008">
    <property type="entry name" value="DEXDc_SHPRH-like"/>
    <property type="match status" value="1"/>
</dbReference>
<feature type="compositionally biased region" description="Acidic residues" evidence="10">
    <location>
        <begin position="296"/>
        <end position="308"/>
    </location>
</feature>
<dbReference type="GeneID" id="19897499"/>
<dbReference type="SMART" id="SM00487">
    <property type="entry name" value="DEXDc"/>
    <property type="match status" value="1"/>
</dbReference>
<dbReference type="GO" id="GO:0008094">
    <property type="term" value="F:ATP-dependent activity, acting on DNA"/>
    <property type="evidence" value="ECO:0007669"/>
    <property type="project" value="TreeGrafter"/>
</dbReference>
<keyword evidence="5" id="KW-0378">Hydrolase</keyword>
<dbReference type="Pfam" id="PF00176">
    <property type="entry name" value="SNF2-rel_dom"/>
    <property type="match status" value="1"/>
</dbReference>
<feature type="region of interest" description="Disordered" evidence="10">
    <location>
        <begin position="100"/>
        <end position="128"/>
    </location>
</feature>
<feature type="region of interest" description="Disordered" evidence="10">
    <location>
        <begin position="242"/>
        <end position="429"/>
    </location>
</feature>
<dbReference type="HOGENOM" id="CLU_000315_3_1_1"/>
<proteinExistence type="inferred from homology"/>
<dbReference type="PANTHER" id="PTHR45626">
    <property type="entry name" value="TRANSCRIPTION TERMINATION FACTOR 2-RELATED"/>
    <property type="match status" value="1"/>
</dbReference>
<dbReference type="InterPro" id="IPR000330">
    <property type="entry name" value="SNF2_N"/>
</dbReference>
<name>R7YGG5_CONA1</name>
<evidence type="ECO:0000313" key="14">
    <source>
        <dbReference type="EMBL" id="EON60978.1"/>
    </source>
</evidence>
<reference evidence="15" key="1">
    <citation type="submission" date="2012-06" db="EMBL/GenBank/DDBJ databases">
        <title>The genome sequence of Coniosporium apollinis CBS 100218.</title>
        <authorList>
            <consortium name="The Broad Institute Genome Sequencing Platform"/>
            <person name="Cuomo C."/>
            <person name="Gorbushina A."/>
            <person name="Noack S."/>
            <person name="Walker B."/>
            <person name="Young S.K."/>
            <person name="Zeng Q."/>
            <person name="Gargeya S."/>
            <person name="Fitzgerald M."/>
            <person name="Haas B."/>
            <person name="Abouelleil A."/>
            <person name="Alvarado L."/>
            <person name="Arachchi H.M."/>
            <person name="Berlin A.M."/>
            <person name="Chapman S.B."/>
            <person name="Goldberg J."/>
            <person name="Griggs A."/>
            <person name="Gujja S."/>
            <person name="Hansen M."/>
            <person name="Howarth C."/>
            <person name="Imamovic A."/>
            <person name="Larimer J."/>
            <person name="McCowan C."/>
            <person name="Montmayeur A."/>
            <person name="Murphy C."/>
            <person name="Neiman D."/>
            <person name="Pearson M."/>
            <person name="Priest M."/>
            <person name="Roberts A."/>
            <person name="Saif S."/>
            <person name="Shea T."/>
            <person name="Sisk P."/>
            <person name="Sykes S."/>
            <person name="Wortman J."/>
            <person name="Nusbaum C."/>
            <person name="Birren B."/>
        </authorList>
    </citation>
    <scope>NUCLEOTIDE SEQUENCE [LARGE SCALE GENOMIC DNA]</scope>
    <source>
        <strain evidence="15">CBS 100218</strain>
    </source>
</reference>
<dbReference type="GO" id="GO:0004386">
    <property type="term" value="F:helicase activity"/>
    <property type="evidence" value="ECO:0007669"/>
    <property type="project" value="UniProtKB-KW"/>
</dbReference>
<evidence type="ECO:0000259" key="11">
    <source>
        <dbReference type="PROSITE" id="PS50089"/>
    </source>
</evidence>
<dbReference type="Gene3D" id="3.30.40.10">
    <property type="entry name" value="Zinc/RING finger domain, C3HC4 (zinc finger)"/>
    <property type="match status" value="1"/>
</dbReference>
<evidence type="ECO:0000256" key="10">
    <source>
        <dbReference type="SAM" id="MobiDB-lite"/>
    </source>
</evidence>
<dbReference type="CDD" id="cd16449">
    <property type="entry name" value="RING-HC"/>
    <property type="match status" value="1"/>
</dbReference>
<dbReference type="STRING" id="1168221.R7YGG5"/>
<dbReference type="GO" id="GO:0008270">
    <property type="term" value="F:zinc ion binding"/>
    <property type="evidence" value="ECO:0007669"/>
    <property type="project" value="UniProtKB-KW"/>
</dbReference>
<dbReference type="InterPro" id="IPR014001">
    <property type="entry name" value="Helicase_ATP-bd"/>
</dbReference>
<feature type="region of interest" description="Disordered" evidence="10">
    <location>
        <begin position="169"/>
        <end position="228"/>
    </location>
</feature>
<dbReference type="AlphaFoldDB" id="R7YGG5"/>
<dbReference type="InterPro" id="IPR013083">
    <property type="entry name" value="Znf_RING/FYVE/PHD"/>
</dbReference>
<gene>
    <name evidence="14" type="ORF">W97_00188</name>
</gene>
<dbReference type="GO" id="GO:0006281">
    <property type="term" value="P:DNA repair"/>
    <property type="evidence" value="ECO:0007669"/>
    <property type="project" value="TreeGrafter"/>
</dbReference>
<feature type="domain" description="Helicase C-terminal" evidence="13">
    <location>
        <begin position="1082"/>
        <end position="1240"/>
    </location>
</feature>
<evidence type="ECO:0000256" key="8">
    <source>
        <dbReference type="ARBA" id="ARBA00022840"/>
    </source>
</evidence>
<feature type="domain" description="Helicase ATP-binding" evidence="12">
    <location>
        <begin position="526"/>
        <end position="725"/>
    </location>
</feature>
<dbReference type="SMART" id="SM00490">
    <property type="entry name" value="HELICc"/>
    <property type="match status" value="1"/>
</dbReference>
<dbReference type="InterPro" id="IPR050628">
    <property type="entry name" value="SNF2_RAD54_helicase_TF"/>
</dbReference>
<dbReference type="InterPro" id="IPR049730">
    <property type="entry name" value="SNF2/RAD54-like_C"/>
</dbReference>
<evidence type="ECO:0000259" key="12">
    <source>
        <dbReference type="PROSITE" id="PS51192"/>
    </source>
</evidence>
<keyword evidence="2" id="KW-0479">Metal-binding</keyword>
<dbReference type="InterPro" id="IPR027417">
    <property type="entry name" value="P-loop_NTPase"/>
</dbReference>
<sequence>MRAGSLLAPGVNSDLEVVDSHGAFSTPLPGLSADDVASPLFETQLMDLDTAEDLRAVSSLINPQSADGCIEKPTVVKEDIASANGNSVDATMDCSHGELQLTEEEASSAAEVSEELPGDGRIPSPAPQAELDQPQVNLGTSMLGLKNPASKINPLLRKVREFILQKSQGQESVTTVAPAPDGMPKSSMGLPKPREVTMAPPRSKPQTDPAAAAFAAKKRQYKKDQKAGKIDMEAEIIFMRLQSEEDTRLKMLAQEQEYEEGGSKDRDDPFVSALEDTSQSESGGPVSRKRPRSPDEAEEVDEDAEPNSEEDHNGPSKSKQHKKPKFGVRAKRYQPPKRDIEESMAVALDDEVQPKKGRGKSIKGNDPNTGSKFSKKPAHPSNAKNTNPKPKAPRRPRAKKAAKDGDDGDKTTSNRRLRADGPDMADVPSLLTSDVFKDAAGNEGRADQPTFTNTRKDQALKELIASVPEDVRKTAQITKNYLLAATKDFMGRGAVKADGKGGWLVNGMESSLKHYQLLGASFMRRREIAVDPQGGLCADQMGLGKTVMMIANIVNGRPPINSRKPKTTLIVAPSGLMGQWFQEIGRHCKKDRYGRPILSVVKHFGNKKVDSTSTAEDLQEYDVVLTTYTEVLRSYPKCDVPLECQTKEEKAAYWKNFYEKNRGVLHRIKFLRIVLDEAQAIKNYKSRTSIACRGLMAEKRWAMSGTPIQNSISELYPYFKFLRVPHTGTYRIFQQNFAALESNDQDKVDRLLVTLSKFMIRRTHMDTLFNAPLVKLPAAAQNVQWVRFNDLERGVYEIVHKRIVERINGFSRDSTLQKHYSHIFVLLLRLRQVCCSILLAEHVMRDLLTFEDHEKLRTLADSEAEEKHSADREAQIVTFRKLLAEAKAQTPGAETPQGAAPTPIAEAADTTGSSTAAGPSTEGSSPPSPAAEMGRGRAFGLTYDFRKYLRQLRSGKQWDELQDRTLCYKCRQNPTQPWITSCYHVYCRECLEEMQWEASQKDEDRAKCMECASVYTEVKPCGEIDFEELLDNEDSPSETDHSQQSAKPSGKRGKNKNAPEVQPRDWIALAGDMLPSVKTIAIKAQLLNWLEGDSGVKVIVYSQFLDMIRIMSRICDTERWGYETYHGNMTFDAREKALQEFADNPDTRVLLASLKCGGTGLNLTMASRVIVVDPWWNSSVAFCRVFRIGQERETSLTRLVVENTVEENMHNMQKRKDLEINRVMEDGGGTRHKLSIKELMRLFGPVREDEEGKPFILVDDKETFPMVGADSEDEDMADSP</sequence>
<evidence type="ECO:0000256" key="2">
    <source>
        <dbReference type="ARBA" id="ARBA00022723"/>
    </source>
</evidence>
<feature type="region of interest" description="Disordered" evidence="10">
    <location>
        <begin position="1032"/>
        <end position="1061"/>
    </location>
</feature>
<keyword evidence="7" id="KW-0862">Zinc</keyword>
<dbReference type="InterPro" id="IPR038718">
    <property type="entry name" value="SNF2-like_sf"/>
</dbReference>
<dbReference type="GO" id="GO:0005524">
    <property type="term" value="F:ATP binding"/>
    <property type="evidence" value="ECO:0007669"/>
    <property type="project" value="UniProtKB-KW"/>
</dbReference>
<feature type="compositionally biased region" description="Basic residues" evidence="10">
    <location>
        <begin position="391"/>
        <end position="400"/>
    </location>
</feature>
<keyword evidence="15" id="KW-1185">Reference proteome</keyword>
<accession>R7YGG5</accession>
<feature type="compositionally biased region" description="Basic residues" evidence="10">
    <location>
        <begin position="318"/>
        <end position="335"/>
    </location>
</feature>